<dbReference type="InterPro" id="IPR036047">
    <property type="entry name" value="F-box-like_dom_sf"/>
</dbReference>
<evidence type="ECO:0000313" key="3">
    <source>
        <dbReference type="Proteomes" id="UP000029121"/>
    </source>
</evidence>
<dbReference type="PROSITE" id="PS50181">
    <property type="entry name" value="FBOX"/>
    <property type="match status" value="1"/>
</dbReference>
<dbReference type="SUPFAM" id="SSF81383">
    <property type="entry name" value="F-box domain"/>
    <property type="match status" value="1"/>
</dbReference>
<evidence type="ECO:0000259" key="1">
    <source>
        <dbReference type="PROSITE" id="PS50181"/>
    </source>
</evidence>
<organism evidence="2 3">
    <name type="scientific">Capsella rubella</name>
    <dbReference type="NCBI Taxonomy" id="81985"/>
    <lineage>
        <taxon>Eukaryota</taxon>
        <taxon>Viridiplantae</taxon>
        <taxon>Streptophyta</taxon>
        <taxon>Embryophyta</taxon>
        <taxon>Tracheophyta</taxon>
        <taxon>Spermatophyta</taxon>
        <taxon>Magnoliopsida</taxon>
        <taxon>eudicotyledons</taxon>
        <taxon>Gunneridae</taxon>
        <taxon>Pentapetalae</taxon>
        <taxon>rosids</taxon>
        <taxon>malvids</taxon>
        <taxon>Brassicales</taxon>
        <taxon>Brassicaceae</taxon>
        <taxon>Camelineae</taxon>
        <taxon>Capsella</taxon>
    </lineage>
</organism>
<reference evidence="3" key="1">
    <citation type="journal article" date="2013" name="Nat. Genet.">
        <title>The Capsella rubella genome and the genomic consequences of rapid mating system evolution.</title>
        <authorList>
            <person name="Slotte T."/>
            <person name="Hazzouri K.M."/>
            <person name="Agren J.A."/>
            <person name="Koenig D."/>
            <person name="Maumus F."/>
            <person name="Guo Y.L."/>
            <person name="Steige K."/>
            <person name="Platts A.E."/>
            <person name="Escobar J.S."/>
            <person name="Newman L.K."/>
            <person name="Wang W."/>
            <person name="Mandakova T."/>
            <person name="Vello E."/>
            <person name="Smith L.M."/>
            <person name="Henz S.R."/>
            <person name="Steffen J."/>
            <person name="Takuno S."/>
            <person name="Brandvain Y."/>
            <person name="Coop G."/>
            <person name="Andolfatto P."/>
            <person name="Hu T.T."/>
            <person name="Blanchette M."/>
            <person name="Clark R.M."/>
            <person name="Quesneville H."/>
            <person name="Nordborg M."/>
            <person name="Gaut B.S."/>
            <person name="Lysak M.A."/>
            <person name="Jenkins J."/>
            <person name="Grimwood J."/>
            <person name="Chapman J."/>
            <person name="Prochnik S."/>
            <person name="Shu S."/>
            <person name="Rokhsar D."/>
            <person name="Schmutz J."/>
            <person name="Weigel D."/>
            <person name="Wright S.I."/>
        </authorList>
    </citation>
    <scope>NUCLEOTIDE SEQUENCE [LARGE SCALE GENOMIC DNA]</scope>
    <source>
        <strain evidence="3">cv. Monte Gargano</strain>
    </source>
</reference>
<dbReference type="PANTHER" id="PTHR31672">
    <property type="entry name" value="BNACNNG10540D PROTEIN"/>
    <property type="match status" value="1"/>
</dbReference>
<dbReference type="SMART" id="SM00256">
    <property type="entry name" value="FBOX"/>
    <property type="match status" value="1"/>
</dbReference>
<dbReference type="Pfam" id="PF07734">
    <property type="entry name" value="FBA_1"/>
    <property type="match status" value="1"/>
</dbReference>
<accession>R0F303</accession>
<dbReference type="AlphaFoldDB" id="R0F303"/>
<dbReference type="InterPro" id="IPR001810">
    <property type="entry name" value="F-box_dom"/>
</dbReference>
<dbReference type="InterPro" id="IPR050796">
    <property type="entry name" value="SCF_F-box_component"/>
</dbReference>
<dbReference type="Pfam" id="PF00646">
    <property type="entry name" value="F-box"/>
    <property type="match status" value="1"/>
</dbReference>
<feature type="domain" description="F-box" evidence="1">
    <location>
        <begin position="2"/>
        <end position="47"/>
    </location>
</feature>
<proteinExistence type="predicted"/>
<dbReference type="EMBL" id="KB870811">
    <property type="protein sequence ID" value="EOA15736.1"/>
    <property type="molecule type" value="Genomic_DNA"/>
</dbReference>
<gene>
    <name evidence="2" type="ORF">CARUB_v10006706mg</name>
</gene>
<dbReference type="InterPro" id="IPR006527">
    <property type="entry name" value="F-box-assoc_dom_typ1"/>
</dbReference>
<dbReference type="Gene3D" id="1.20.1280.50">
    <property type="match status" value="1"/>
</dbReference>
<evidence type="ECO:0000313" key="2">
    <source>
        <dbReference type="EMBL" id="EOA15736.1"/>
    </source>
</evidence>
<dbReference type="PANTHER" id="PTHR31672:SF13">
    <property type="entry name" value="F-BOX PROTEIN CPR30-LIKE"/>
    <property type="match status" value="1"/>
</dbReference>
<sequence length="182" mass="21190">MTTMISNIPRVLLEEIFLTLPLKSLRAVRLTCKSWNSLTKSESFRNMYISKAATREEEESMMIALMDYNLCFMKVIVDDVDSSIEFIKRKPSFLEEQVKVSRVFHCDGLLLCILEDPSDVVVLNPYLGETRWIKLRYSHSLYGLQRFSYGLGYENKNSCRSVKLLRFLDLCFVINESVLIFS</sequence>
<protein>
    <recommendedName>
        <fullName evidence="1">F-box domain-containing protein</fullName>
    </recommendedName>
</protein>
<name>R0F303_9BRAS</name>
<keyword evidence="3" id="KW-1185">Reference proteome</keyword>
<dbReference type="STRING" id="81985.R0F303"/>
<dbReference type="Proteomes" id="UP000029121">
    <property type="component" value="Unassembled WGS sequence"/>
</dbReference>